<accession>A0A6C0DRJ8</accession>
<dbReference type="InterPro" id="IPR014284">
    <property type="entry name" value="RNA_pol_sigma-70_dom"/>
</dbReference>
<feature type="transmembrane region" description="Helical" evidence="2">
    <location>
        <begin position="6"/>
        <end position="24"/>
    </location>
</feature>
<evidence type="ECO:0000256" key="1">
    <source>
        <dbReference type="SAM" id="MobiDB-lite"/>
    </source>
</evidence>
<dbReference type="GO" id="GO:0006352">
    <property type="term" value="P:DNA-templated transcription initiation"/>
    <property type="evidence" value="ECO:0007669"/>
    <property type="project" value="InterPro"/>
</dbReference>
<keyword evidence="2" id="KW-0472">Membrane</keyword>
<protein>
    <submittedName>
        <fullName evidence="3">Uncharacterized protein</fullName>
    </submittedName>
</protein>
<evidence type="ECO:0000313" key="3">
    <source>
        <dbReference type="EMBL" id="QHT19012.1"/>
    </source>
</evidence>
<proteinExistence type="predicted"/>
<dbReference type="EMBL" id="MN739661">
    <property type="protein sequence ID" value="QHT19012.1"/>
    <property type="molecule type" value="Genomic_DNA"/>
</dbReference>
<dbReference type="SUPFAM" id="SSF88946">
    <property type="entry name" value="Sigma2 domain of RNA polymerase sigma factors"/>
    <property type="match status" value="1"/>
</dbReference>
<feature type="compositionally biased region" description="Basic residues" evidence="1">
    <location>
        <begin position="237"/>
        <end position="255"/>
    </location>
</feature>
<sequence>MNTNAYIVTIWFVVATSITTAYLTPIQQLQIKRIIQHPETPIQIKTKVKKIVFIKYMPWIKKECQRFCSNNVDLLKYVYYNSIHKTIRYAYNKEDLYEDACIGFSKALQNFNGNCSTLTKYAAPYIKHEIYKGITIATMQSKIIEKQKNTSINTYKKPATERDMEIQEIKEIIKGLTPMQQKIMYYRYDPETLKQVRTINQVLEMIGISHETYRKNYKKIIQTISESKTPTIEHRKPNAKPKSRRRPNISNQKKQ</sequence>
<feature type="region of interest" description="Disordered" evidence="1">
    <location>
        <begin position="226"/>
        <end position="255"/>
    </location>
</feature>
<organism evidence="3">
    <name type="scientific">viral metagenome</name>
    <dbReference type="NCBI Taxonomy" id="1070528"/>
    <lineage>
        <taxon>unclassified sequences</taxon>
        <taxon>metagenomes</taxon>
        <taxon>organismal metagenomes</taxon>
    </lineage>
</organism>
<dbReference type="AlphaFoldDB" id="A0A6C0DRJ8"/>
<dbReference type="InterPro" id="IPR013325">
    <property type="entry name" value="RNA_pol_sigma_r2"/>
</dbReference>
<evidence type="ECO:0000256" key="2">
    <source>
        <dbReference type="SAM" id="Phobius"/>
    </source>
</evidence>
<keyword evidence="2" id="KW-0812">Transmembrane</keyword>
<keyword evidence="2" id="KW-1133">Transmembrane helix</keyword>
<dbReference type="Gene3D" id="1.10.1740.10">
    <property type="match status" value="1"/>
</dbReference>
<reference evidence="3" key="1">
    <citation type="journal article" date="2020" name="Nature">
        <title>Giant virus diversity and host interactions through global metagenomics.</title>
        <authorList>
            <person name="Schulz F."/>
            <person name="Roux S."/>
            <person name="Paez-Espino D."/>
            <person name="Jungbluth S."/>
            <person name="Walsh D.A."/>
            <person name="Denef V.J."/>
            <person name="McMahon K.D."/>
            <person name="Konstantinidis K.T."/>
            <person name="Eloe-Fadrosh E.A."/>
            <person name="Kyrpides N.C."/>
            <person name="Woyke T."/>
        </authorList>
    </citation>
    <scope>NUCLEOTIDE SEQUENCE</scope>
    <source>
        <strain evidence="3">GVMAG-M-3300023174-49</strain>
    </source>
</reference>
<dbReference type="NCBIfam" id="TIGR02937">
    <property type="entry name" value="sigma70-ECF"/>
    <property type="match status" value="1"/>
</dbReference>
<dbReference type="GO" id="GO:0003700">
    <property type="term" value="F:DNA-binding transcription factor activity"/>
    <property type="evidence" value="ECO:0007669"/>
    <property type="project" value="InterPro"/>
</dbReference>
<name>A0A6C0DRJ8_9ZZZZ</name>